<dbReference type="Proteomes" id="UP000294567">
    <property type="component" value="Unassembled WGS sequence"/>
</dbReference>
<evidence type="ECO:0000313" key="9">
    <source>
        <dbReference type="Proteomes" id="UP000294567"/>
    </source>
</evidence>
<evidence type="ECO:0000313" key="8">
    <source>
        <dbReference type="EMBL" id="TCS90611.1"/>
    </source>
</evidence>
<dbReference type="SUPFAM" id="SSF55120">
    <property type="entry name" value="Pseudouridine synthase"/>
    <property type="match status" value="1"/>
</dbReference>
<dbReference type="PANTHER" id="PTHR21600:SF83">
    <property type="entry name" value="PSEUDOURIDYLATE SYNTHASE RPUSD4, MITOCHONDRIAL"/>
    <property type="match status" value="1"/>
</dbReference>
<comment type="caution">
    <text evidence="8">The sequence shown here is derived from an EMBL/GenBank/DDBJ whole genome shotgun (WGS) entry which is preliminary data.</text>
</comment>
<evidence type="ECO:0000256" key="1">
    <source>
        <dbReference type="ARBA" id="ARBA00000073"/>
    </source>
</evidence>
<keyword evidence="3 6" id="KW-0413">Isomerase</keyword>
<feature type="domain" description="RNA-binding S4" evidence="7">
    <location>
        <begin position="13"/>
        <end position="78"/>
    </location>
</feature>
<comment type="function">
    <text evidence="6">Responsible for synthesis of pseudouridine from uracil.</text>
</comment>
<dbReference type="InterPro" id="IPR006225">
    <property type="entry name" value="PsdUridine_synth_RluC/D"/>
</dbReference>
<comment type="similarity">
    <text evidence="2 6">Belongs to the pseudouridine synthase RluA family.</text>
</comment>
<evidence type="ECO:0000256" key="5">
    <source>
        <dbReference type="PROSITE-ProRule" id="PRU00182"/>
    </source>
</evidence>
<name>A0A4R3KYV6_9FIRM</name>
<dbReference type="EMBL" id="SMAE01000004">
    <property type="protein sequence ID" value="TCS90611.1"/>
    <property type="molecule type" value="Genomic_DNA"/>
</dbReference>
<evidence type="ECO:0000256" key="4">
    <source>
        <dbReference type="PIRSR" id="PIRSR606225-1"/>
    </source>
</evidence>
<feature type="active site" evidence="4">
    <location>
        <position position="146"/>
    </location>
</feature>
<dbReference type="SMART" id="SM00363">
    <property type="entry name" value="S4"/>
    <property type="match status" value="1"/>
</dbReference>
<dbReference type="InterPro" id="IPR002942">
    <property type="entry name" value="S4_RNA-bd"/>
</dbReference>
<accession>A0A4R3KYV6</accession>
<dbReference type="GO" id="GO:0000455">
    <property type="term" value="P:enzyme-directed rRNA pseudouridine synthesis"/>
    <property type="evidence" value="ECO:0007669"/>
    <property type="project" value="UniProtKB-ARBA"/>
</dbReference>
<dbReference type="PROSITE" id="PS50889">
    <property type="entry name" value="S4"/>
    <property type="match status" value="1"/>
</dbReference>
<organism evidence="8 9">
    <name type="scientific">Keratinibaculum paraultunense</name>
    <dbReference type="NCBI Taxonomy" id="1278232"/>
    <lineage>
        <taxon>Bacteria</taxon>
        <taxon>Bacillati</taxon>
        <taxon>Bacillota</taxon>
        <taxon>Tissierellia</taxon>
        <taxon>Tissierellales</taxon>
        <taxon>Tepidimicrobiaceae</taxon>
        <taxon>Keratinibaculum</taxon>
    </lineage>
</organism>
<reference evidence="8 9" key="1">
    <citation type="submission" date="2019-03" db="EMBL/GenBank/DDBJ databases">
        <title>Genomic Encyclopedia of Type Strains, Phase IV (KMG-IV): sequencing the most valuable type-strain genomes for metagenomic binning, comparative biology and taxonomic classification.</title>
        <authorList>
            <person name="Goeker M."/>
        </authorList>
    </citation>
    <scope>NUCLEOTIDE SEQUENCE [LARGE SCALE GENOMIC DNA]</scope>
    <source>
        <strain evidence="8 9">DSM 26752</strain>
    </source>
</reference>
<evidence type="ECO:0000256" key="6">
    <source>
        <dbReference type="RuleBase" id="RU362028"/>
    </source>
</evidence>
<dbReference type="InterPro" id="IPR036986">
    <property type="entry name" value="S4_RNA-bd_sf"/>
</dbReference>
<dbReference type="Pfam" id="PF01479">
    <property type="entry name" value="S4"/>
    <property type="match status" value="1"/>
</dbReference>
<gene>
    <name evidence="8" type="ORF">EDD65_104154</name>
</gene>
<proteinExistence type="inferred from homology"/>
<dbReference type="CDD" id="cd02869">
    <property type="entry name" value="PseudoU_synth_RluA_like"/>
    <property type="match status" value="1"/>
</dbReference>
<evidence type="ECO:0000256" key="2">
    <source>
        <dbReference type="ARBA" id="ARBA00010876"/>
    </source>
</evidence>
<dbReference type="Pfam" id="PF00849">
    <property type="entry name" value="PseudoU_synth_2"/>
    <property type="match status" value="1"/>
</dbReference>
<dbReference type="AlphaFoldDB" id="A0A4R3KYV6"/>
<protein>
    <recommendedName>
        <fullName evidence="6">Pseudouridine synthase</fullName>
        <ecNumber evidence="6">5.4.99.-</ecNumber>
    </recommendedName>
</protein>
<comment type="catalytic activity">
    <reaction evidence="1 6">
        <text>a uridine in RNA = a pseudouridine in RNA</text>
        <dbReference type="Rhea" id="RHEA:48348"/>
        <dbReference type="Rhea" id="RHEA-COMP:12068"/>
        <dbReference type="Rhea" id="RHEA-COMP:12069"/>
        <dbReference type="ChEBI" id="CHEBI:65314"/>
        <dbReference type="ChEBI" id="CHEBI:65315"/>
    </reaction>
</comment>
<dbReference type="GO" id="GO:0003723">
    <property type="term" value="F:RNA binding"/>
    <property type="evidence" value="ECO:0007669"/>
    <property type="project" value="UniProtKB-KW"/>
</dbReference>
<keyword evidence="5" id="KW-0694">RNA-binding</keyword>
<keyword evidence="9" id="KW-1185">Reference proteome</keyword>
<dbReference type="CDD" id="cd00165">
    <property type="entry name" value="S4"/>
    <property type="match status" value="1"/>
</dbReference>
<dbReference type="Gene3D" id="3.10.290.10">
    <property type="entry name" value="RNA-binding S4 domain"/>
    <property type="match status" value="1"/>
</dbReference>
<dbReference type="InterPro" id="IPR006145">
    <property type="entry name" value="PsdUridine_synth_RsuA/RluA"/>
</dbReference>
<dbReference type="InterPro" id="IPR020103">
    <property type="entry name" value="PsdUridine_synth_cat_dom_sf"/>
</dbReference>
<evidence type="ECO:0000259" key="7">
    <source>
        <dbReference type="SMART" id="SM00363"/>
    </source>
</evidence>
<dbReference type="NCBIfam" id="TIGR00005">
    <property type="entry name" value="rluA_subfam"/>
    <property type="match status" value="1"/>
</dbReference>
<dbReference type="InterPro" id="IPR006224">
    <property type="entry name" value="PsdUridine_synth_RluA-like_CS"/>
</dbReference>
<evidence type="ECO:0000256" key="3">
    <source>
        <dbReference type="ARBA" id="ARBA00023235"/>
    </source>
</evidence>
<sequence>MKELIIGKNESEQRLDRFLKKYFSKAPQSFIYKMLRKKNIKLNGKKANPDTIIVEGDVIQLYLADETIDKFVEKDEIIKSSLIPNIIYEDKNIILINKPVGILSHSANKNYGDNIVDSLIHYLYVKGEYNPRIEKTFTPAICNRLDRNTSGIIIGAKNYETLKMINEGIKNEKIHRFYKTVVKGIIDKEIILEGYLIKDSELNKVKISKEPMRNSKKIVTKIVPITNSEEYTLLEIQLITGRTHQIRAHLASIGHPVIGDTKYGHKATNKFFKQRYGLESQFLHSHKVVFHGLDKPLDYLNNKQFIGELDRKFQKIEKELFQIK</sequence>
<dbReference type="InterPro" id="IPR050188">
    <property type="entry name" value="RluA_PseudoU_synthase"/>
</dbReference>
<dbReference type="PROSITE" id="PS01129">
    <property type="entry name" value="PSI_RLU"/>
    <property type="match status" value="1"/>
</dbReference>
<dbReference type="SUPFAM" id="SSF55174">
    <property type="entry name" value="Alpha-L RNA-binding motif"/>
    <property type="match status" value="1"/>
</dbReference>
<dbReference type="OrthoDB" id="9807829at2"/>
<dbReference type="GO" id="GO:0120159">
    <property type="term" value="F:rRNA pseudouridine synthase activity"/>
    <property type="evidence" value="ECO:0007669"/>
    <property type="project" value="UniProtKB-ARBA"/>
</dbReference>
<dbReference type="Gene3D" id="3.30.2350.10">
    <property type="entry name" value="Pseudouridine synthase"/>
    <property type="match status" value="1"/>
</dbReference>
<dbReference type="RefSeq" id="WP_132026959.1">
    <property type="nucleotide sequence ID" value="NZ_CP068564.1"/>
</dbReference>
<dbReference type="PANTHER" id="PTHR21600">
    <property type="entry name" value="MITOCHONDRIAL RNA PSEUDOURIDINE SYNTHASE"/>
    <property type="match status" value="1"/>
</dbReference>
<dbReference type="EC" id="5.4.99.-" evidence="6"/>